<dbReference type="GO" id="GO:0005975">
    <property type="term" value="P:carbohydrate metabolic process"/>
    <property type="evidence" value="ECO:0007669"/>
    <property type="project" value="InterPro"/>
</dbReference>
<dbReference type="AlphaFoldDB" id="A0A1Y2IKH7"/>
<accession>A0A1Y2IKH7</accession>
<organism evidence="7 8">
    <name type="scientific">Trametes coccinea (strain BRFM310)</name>
    <name type="common">Pycnoporus coccineus</name>
    <dbReference type="NCBI Taxonomy" id="1353009"/>
    <lineage>
        <taxon>Eukaryota</taxon>
        <taxon>Fungi</taxon>
        <taxon>Dikarya</taxon>
        <taxon>Basidiomycota</taxon>
        <taxon>Agaricomycotina</taxon>
        <taxon>Agaricomycetes</taxon>
        <taxon>Polyporales</taxon>
        <taxon>Polyporaceae</taxon>
        <taxon>Trametes</taxon>
    </lineage>
</organism>
<comment type="similarity">
    <text evidence="1 4">Belongs to the glycosyl hydrolase 43 family.</text>
</comment>
<dbReference type="InterPro" id="IPR005084">
    <property type="entry name" value="CBM6"/>
</dbReference>
<proteinExistence type="inferred from homology"/>
<dbReference type="CDD" id="cd18821">
    <property type="entry name" value="GH43_Pc3Gal43A-like"/>
    <property type="match status" value="1"/>
</dbReference>
<name>A0A1Y2IKH7_TRAC3</name>
<feature type="chain" id="PRO_5012282419" evidence="5">
    <location>
        <begin position="20"/>
        <end position="444"/>
    </location>
</feature>
<dbReference type="InterPro" id="IPR008979">
    <property type="entry name" value="Galactose-bd-like_sf"/>
</dbReference>
<protein>
    <submittedName>
        <fullName evidence="7">Carbohydrate-binding module family 35 protein</fullName>
    </submittedName>
</protein>
<evidence type="ECO:0000256" key="3">
    <source>
        <dbReference type="ARBA" id="ARBA00023295"/>
    </source>
</evidence>
<dbReference type="Pfam" id="PF04616">
    <property type="entry name" value="Glyco_hydro_43"/>
    <property type="match status" value="1"/>
</dbReference>
<keyword evidence="8" id="KW-1185">Reference proteome</keyword>
<evidence type="ECO:0000259" key="6">
    <source>
        <dbReference type="PROSITE" id="PS51175"/>
    </source>
</evidence>
<dbReference type="Proteomes" id="UP000193067">
    <property type="component" value="Unassembled WGS sequence"/>
</dbReference>
<feature type="signal peptide" evidence="5">
    <location>
        <begin position="1"/>
        <end position="19"/>
    </location>
</feature>
<evidence type="ECO:0000256" key="4">
    <source>
        <dbReference type="RuleBase" id="RU361187"/>
    </source>
</evidence>
<dbReference type="GO" id="GO:0004553">
    <property type="term" value="F:hydrolase activity, hydrolyzing O-glycosyl compounds"/>
    <property type="evidence" value="ECO:0007669"/>
    <property type="project" value="InterPro"/>
</dbReference>
<dbReference type="EMBL" id="KZ084110">
    <property type="protein sequence ID" value="OSD01638.1"/>
    <property type="molecule type" value="Genomic_DNA"/>
</dbReference>
<dbReference type="Gene3D" id="2.60.120.260">
    <property type="entry name" value="Galactose-binding domain-like"/>
    <property type="match status" value="1"/>
</dbReference>
<dbReference type="Gene3D" id="2.115.10.20">
    <property type="entry name" value="Glycosyl hydrolase domain, family 43"/>
    <property type="match status" value="1"/>
</dbReference>
<dbReference type="SUPFAM" id="SSF49785">
    <property type="entry name" value="Galactose-binding domain-like"/>
    <property type="match status" value="1"/>
</dbReference>
<dbReference type="InterPro" id="IPR023296">
    <property type="entry name" value="Glyco_hydro_beta-prop_sf"/>
</dbReference>
<dbReference type="STRING" id="1353009.A0A1Y2IKH7"/>
<dbReference type="InterPro" id="IPR006710">
    <property type="entry name" value="Glyco_hydro_43"/>
</dbReference>
<dbReference type="PANTHER" id="PTHR22925">
    <property type="entry name" value="GLYCOSYL HYDROLASE 43 FAMILY MEMBER"/>
    <property type="match status" value="1"/>
</dbReference>
<dbReference type="PROSITE" id="PS51175">
    <property type="entry name" value="CBM6"/>
    <property type="match status" value="1"/>
</dbReference>
<evidence type="ECO:0000313" key="7">
    <source>
        <dbReference type="EMBL" id="OSD01638.1"/>
    </source>
</evidence>
<evidence type="ECO:0000256" key="2">
    <source>
        <dbReference type="ARBA" id="ARBA00022801"/>
    </source>
</evidence>
<evidence type="ECO:0000313" key="8">
    <source>
        <dbReference type="Proteomes" id="UP000193067"/>
    </source>
</evidence>
<keyword evidence="3 4" id="KW-0326">Glycosidase</keyword>
<evidence type="ECO:0000256" key="5">
    <source>
        <dbReference type="SAM" id="SignalP"/>
    </source>
</evidence>
<dbReference type="OrthoDB" id="9970295at2759"/>
<keyword evidence="5" id="KW-0732">Signal</keyword>
<dbReference type="CDD" id="cd04081">
    <property type="entry name" value="CBM35_galactosidase-like"/>
    <property type="match status" value="1"/>
</dbReference>
<reference evidence="7 8" key="1">
    <citation type="journal article" date="2015" name="Biotechnol. Biofuels">
        <title>Enhanced degradation of softwood versus hardwood by the white-rot fungus Pycnoporus coccineus.</title>
        <authorList>
            <person name="Couturier M."/>
            <person name="Navarro D."/>
            <person name="Chevret D."/>
            <person name="Henrissat B."/>
            <person name="Piumi F."/>
            <person name="Ruiz-Duenas F.J."/>
            <person name="Martinez A.T."/>
            <person name="Grigoriev I.V."/>
            <person name="Riley R."/>
            <person name="Lipzen A."/>
            <person name="Berrin J.G."/>
            <person name="Master E.R."/>
            <person name="Rosso M.N."/>
        </authorList>
    </citation>
    <scope>NUCLEOTIDE SEQUENCE [LARGE SCALE GENOMIC DNA]</scope>
    <source>
        <strain evidence="7 8">BRFM310</strain>
    </source>
</reference>
<gene>
    <name evidence="7" type="ORF">PYCCODRAFT_1445623</name>
</gene>
<feature type="domain" description="CBM6" evidence="6">
    <location>
        <begin position="323"/>
        <end position="444"/>
    </location>
</feature>
<dbReference type="PANTHER" id="PTHR22925:SF3">
    <property type="entry name" value="GLYCOSYL HYDROLASE FAMILY PROTEIN 43"/>
    <property type="match status" value="1"/>
</dbReference>
<dbReference type="SUPFAM" id="SSF75005">
    <property type="entry name" value="Arabinanase/levansucrase/invertase"/>
    <property type="match status" value="1"/>
</dbReference>
<keyword evidence="2 4" id="KW-0378">Hydrolase</keyword>
<dbReference type="GO" id="GO:0030246">
    <property type="term" value="F:carbohydrate binding"/>
    <property type="evidence" value="ECO:0007669"/>
    <property type="project" value="InterPro"/>
</dbReference>
<evidence type="ECO:0000256" key="1">
    <source>
        <dbReference type="ARBA" id="ARBA00009865"/>
    </source>
</evidence>
<sequence length="444" mass="47412">MFSLLLAFTAFAGLLLVHGQSVIVPGAPWKDTSGNAIQAHGAGILKVGSTFYWFGEDKSHNSALFKAVSCYTSTDLVNWARQNDALSPISGTMISTSNVVERPKVIFNSKNSEYVMWFHSDTSNYGAAMVGVATAKTPCGPYTYKGSWKPLGADSRDEGLFQDDNGSAYLLYASDNNQNFKISQLDSNYYNVTSVVSQMNGATLEAPGIVKRNGVYWLIASHTSGWDPNPNKAFHATSLSGPWSSQADIAPESVRTYYSQNAYDLPLGSNAIYMGDRWRSNILGSSQYIWYPLDFSSGSPQIVPADVWSVNLNAGTYSVATGTTYEAENGQLGGSSRLLTGSAFSGGEAVGYLGNGGTVTITVQGRGTAQWVSLYIANGDSSWRNTTISVNGGSSIVLDQPNTGGGNVVLSIPVQLNLRSGSNTITFSAGQSNYAADLDKIIVY</sequence>